<organism evidence="4 5">
    <name type="scientific">Artemisia annua</name>
    <name type="common">Sweet wormwood</name>
    <dbReference type="NCBI Taxonomy" id="35608"/>
    <lineage>
        <taxon>Eukaryota</taxon>
        <taxon>Viridiplantae</taxon>
        <taxon>Streptophyta</taxon>
        <taxon>Embryophyta</taxon>
        <taxon>Tracheophyta</taxon>
        <taxon>Spermatophyta</taxon>
        <taxon>Magnoliopsida</taxon>
        <taxon>eudicotyledons</taxon>
        <taxon>Gunneridae</taxon>
        <taxon>Pentapetalae</taxon>
        <taxon>asterids</taxon>
        <taxon>campanulids</taxon>
        <taxon>Asterales</taxon>
        <taxon>Asteraceae</taxon>
        <taxon>Asteroideae</taxon>
        <taxon>Anthemideae</taxon>
        <taxon>Artemisiinae</taxon>
        <taxon>Artemisia</taxon>
    </lineage>
</organism>
<evidence type="ECO:0000256" key="1">
    <source>
        <dbReference type="ARBA" id="ARBA00023012"/>
    </source>
</evidence>
<name>A0A2U1KK77_ARTAN</name>
<keyword evidence="1" id="KW-0902">Two-component regulatory system</keyword>
<proteinExistence type="predicted"/>
<comment type="caution">
    <text evidence="4">The sequence shown here is derived from an EMBL/GenBank/DDBJ whole genome shotgun (WGS) entry which is preliminary data.</text>
</comment>
<evidence type="ECO:0000313" key="4">
    <source>
        <dbReference type="EMBL" id="PWA37053.1"/>
    </source>
</evidence>
<dbReference type="STRING" id="35608.A0A2U1KK77"/>
<dbReference type="PANTHER" id="PTHR43874">
    <property type="entry name" value="TWO-COMPONENT RESPONSE REGULATOR"/>
    <property type="match status" value="1"/>
</dbReference>
<dbReference type="OrthoDB" id="60033at2759"/>
<gene>
    <name evidence="4" type="ORF">CTI12_AA594250</name>
</gene>
<dbReference type="GO" id="GO:0000160">
    <property type="term" value="P:phosphorelay signal transduction system"/>
    <property type="evidence" value="ECO:0007669"/>
    <property type="project" value="UniProtKB-KW"/>
</dbReference>
<keyword evidence="5" id="KW-1185">Reference proteome</keyword>
<sequence length="139" mass="15823">MSWRSNVFLADLRVLVVDDDPTWLKIMEKMLKNDVNMPDMDGFKLLEHVGLKMDLPISEADSNEGTKKHVEHFYKKKINAVSYVQEEDNYPTDLLGAQPALETLPVMLTGEIEVLLKLDKVEGLRLGPSGLSHDREEMI</sequence>
<evidence type="ECO:0000256" key="2">
    <source>
        <dbReference type="ARBA" id="ARBA00023015"/>
    </source>
</evidence>
<dbReference type="InterPro" id="IPR045279">
    <property type="entry name" value="ARR-like"/>
</dbReference>
<keyword evidence="3" id="KW-0804">Transcription</keyword>
<dbReference type="Proteomes" id="UP000245207">
    <property type="component" value="Unassembled WGS sequence"/>
</dbReference>
<reference evidence="4 5" key="1">
    <citation type="journal article" date="2018" name="Mol. Plant">
        <title>The genome of Artemisia annua provides insight into the evolution of Asteraceae family and artemisinin biosynthesis.</title>
        <authorList>
            <person name="Shen Q."/>
            <person name="Zhang L."/>
            <person name="Liao Z."/>
            <person name="Wang S."/>
            <person name="Yan T."/>
            <person name="Shi P."/>
            <person name="Liu M."/>
            <person name="Fu X."/>
            <person name="Pan Q."/>
            <person name="Wang Y."/>
            <person name="Lv Z."/>
            <person name="Lu X."/>
            <person name="Zhang F."/>
            <person name="Jiang W."/>
            <person name="Ma Y."/>
            <person name="Chen M."/>
            <person name="Hao X."/>
            <person name="Li L."/>
            <person name="Tang Y."/>
            <person name="Lv G."/>
            <person name="Zhou Y."/>
            <person name="Sun X."/>
            <person name="Brodelius P.E."/>
            <person name="Rose J.K.C."/>
            <person name="Tang K."/>
        </authorList>
    </citation>
    <scope>NUCLEOTIDE SEQUENCE [LARGE SCALE GENOMIC DNA]</scope>
    <source>
        <strain evidence="5">cv. Huhao1</strain>
        <tissue evidence="4">Leaf</tissue>
    </source>
</reference>
<protein>
    <submittedName>
        <fullName evidence="4">Response regulator 11</fullName>
    </submittedName>
</protein>
<dbReference type="GO" id="GO:0009736">
    <property type="term" value="P:cytokinin-activated signaling pathway"/>
    <property type="evidence" value="ECO:0007669"/>
    <property type="project" value="InterPro"/>
</dbReference>
<dbReference type="PANTHER" id="PTHR43874:SF67">
    <property type="entry name" value="TWO-COMPONENT RESPONSE REGULATOR ARR2"/>
    <property type="match status" value="1"/>
</dbReference>
<dbReference type="SUPFAM" id="SSF52172">
    <property type="entry name" value="CheY-like"/>
    <property type="match status" value="1"/>
</dbReference>
<keyword evidence="2" id="KW-0805">Transcription regulation</keyword>
<dbReference type="AlphaFoldDB" id="A0A2U1KK77"/>
<dbReference type="InterPro" id="IPR011006">
    <property type="entry name" value="CheY-like_superfamily"/>
</dbReference>
<evidence type="ECO:0000256" key="3">
    <source>
        <dbReference type="ARBA" id="ARBA00023163"/>
    </source>
</evidence>
<dbReference type="EMBL" id="PKPP01017316">
    <property type="protein sequence ID" value="PWA37053.1"/>
    <property type="molecule type" value="Genomic_DNA"/>
</dbReference>
<evidence type="ECO:0000313" key="5">
    <source>
        <dbReference type="Proteomes" id="UP000245207"/>
    </source>
</evidence>
<accession>A0A2U1KK77</accession>